<dbReference type="AlphaFoldDB" id="A0A2U1NGK2"/>
<evidence type="ECO:0000313" key="3">
    <source>
        <dbReference type="Proteomes" id="UP000245207"/>
    </source>
</evidence>
<protein>
    <submittedName>
        <fullName evidence="2">Bromodomain-containing protein 9</fullName>
    </submittedName>
</protein>
<comment type="caution">
    <text evidence="2">The sequence shown here is derived from an EMBL/GenBank/DDBJ whole genome shotgun (WGS) entry which is preliminary data.</text>
</comment>
<dbReference type="Proteomes" id="UP000245207">
    <property type="component" value="Unassembled WGS sequence"/>
</dbReference>
<dbReference type="EMBL" id="PKPP01002866">
    <property type="protein sequence ID" value="PWA72647.1"/>
    <property type="molecule type" value="Genomic_DNA"/>
</dbReference>
<name>A0A2U1NGK2_ARTAN</name>
<evidence type="ECO:0000256" key="1">
    <source>
        <dbReference type="ARBA" id="ARBA00023117"/>
    </source>
</evidence>
<keyword evidence="3" id="KW-1185">Reference proteome</keyword>
<gene>
    <name evidence="2" type="ORF">CTI12_AA265890</name>
</gene>
<dbReference type="SUPFAM" id="SSF47370">
    <property type="entry name" value="Bromodomain"/>
    <property type="match status" value="1"/>
</dbReference>
<sequence>MSWDPKNNYKSCPPDEAQSFKWPHNCQKLKSENELLVAKDIYELFAEPGDPEEDPIDFGTVRAKLHEGMHTSLEQFEFMYELMACLDEWEHMPLLKIWKEFKMVMETSQILSLDKFPANVKFYNVTGTGLNTPSVW</sequence>
<evidence type="ECO:0000313" key="2">
    <source>
        <dbReference type="EMBL" id="PWA72647.1"/>
    </source>
</evidence>
<organism evidence="2 3">
    <name type="scientific">Artemisia annua</name>
    <name type="common">Sweet wormwood</name>
    <dbReference type="NCBI Taxonomy" id="35608"/>
    <lineage>
        <taxon>Eukaryota</taxon>
        <taxon>Viridiplantae</taxon>
        <taxon>Streptophyta</taxon>
        <taxon>Embryophyta</taxon>
        <taxon>Tracheophyta</taxon>
        <taxon>Spermatophyta</taxon>
        <taxon>Magnoliopsida</taxon>
        <taxon>eudicotyledons</taxon>
        <taxon>Gunneridae</taxon>
        <taxon>Pentapetalae</taxon>
        <taxon>asterids</taxon>
        <taxon>campanulids</taxon>
        <taxon>Asterales</taxon>
        <taxon>Asteraceae</taxon>
        <taxon>Asteroideae</taxon>
        <taxon>Anthemideae</taxon>
        <taxon>Artemisiinae</taxon>
        <taxon>Artemisia</taxon>
    </lineage>
</organism>
<dbReference type="OrthoDB" id="21449at2759"/>
<reference evidence="2 3" key="1">
    <citation type="journal article" date="2018" name="Mol. Plant">
        <title>The genome of Artemisia annua provides insight into the evolution of Asteraceae family and artemisinin biosynthesis.</title>
        <authorList>
            <person name="Shen Q."/>
            <person name="Zhang L."/>
            <person name="Liao Z."/>
            <person name="Wang S."/>
            <person name="Yan T."/>
            <person name="Shi P."/>
            <person name="Liu M."/>
            <person name="Fu X."/>
            <person name="Pan Q."/>
            <person name="Wang Y."/>
            <person name="Lv Z."/>
            <person name="Lu X."/>
            <person name="Zhang F."/>
            <person name="Jiang W."/>
            <person name="Ma Y."/>
            <person name="Chen M."/>
            <person name="Hao X."/>
            <person name="Li L."/>
            <person name="Tang Y."/>
            <person name="Lv G."/>
            <person name="Zhou Y."/>
            <person name="Sun X."/>
            <person name="Brodelius P.E."/>
            <person name="Rose J.K.C."/>
            <person name="Tang K."/>
        </authorList>
    </citation>
    <scope>NUCLEOTIDE SEQUENCE [LARGE SCALE GENOMIC DNA]</scope>
    <source>
        <strain evidence="3">cv. Huhao1</strain>
        <tissue evidence="2">Leaf</tissue>
    </source>
</reference>
<keyword evidence="1" id="KW-0103">Bromodomain</keyword>
<proteinExistence type="predicted"/>
<accession>A0A2U1NGK2</accession>
<dbReference type="InterPro" id="IPR036427">
    <property type="entry name" value="Bromodomain-like_sf"/>
</dbReference>